<dbReference type="Gene3D" id="3.40.50.620">
    <property type="entry name" value="HUPs"/>
    <property type="match status" value="1"/>
</dbReference>
<keyword evidence="7 9" id="KW-0067">ATP-binding</keyword>
<comment type="caution">
    <text evidence="12">The sequence shown here is derived from an EMBL/GenBank/DDBJ whole genome shotgun (WGS) entry which is preliminary data.</text>
</comment>
<dbReference type="NCBIfam" id="TIGR00884">
    <property type="entry name" value="guaA_Cterm"/>
    <property type="match status" value="1"/>
</dbReference>
<dbReference type="InterPro" id="IPR001674">
    <property type="entry name" value="GMP_synth_C"/>
</dbReference>
<dbReference type="Gene3D" id="3.30.300.10">
    <property type="match status" value="1"/>
</dbReference>
<dbReference type="InterPro" id="IPR022310">
    <property type="entry name" value="NAD/GMP_synthase"/>
</dbReference>
<name>A0ABT3X7U3_9BACL</name>
<dbReference type="NCBIfam" id="NF000848">
    <property type="entry name" value="PRK00074.1"/>
    <property type="match status" value="1"/>
</dbReference>
<dbReference type="NCBIfam" id="TIGR00888">
    <property type="entry name" value="guaA_Nterm"/>
    <property type="match status" value="1"/>
</dbReference>
<evidence type="ECO:0000256" key="7">
    <source>
        <dbReference type="ARBA" id="ARBA00022840"/>
    </source>
</evidence>
<dbReference type="InterPro" id="IPR004739">
    <property type="entry name" value="GMP_synth_GATase"/>
</dbReference>
<dbReference type="GO" id="GO:0003922">
    <property type="term" value="F:GMP synthase (glutamine-hydrolyzing) activity"/>
    <property type="evidence" value="ECO:0007669"/>
    <property type="project" value="UniProtKB-EC"/>
</dbReference>
<dbReference type="CDD" id="cd01742">
    <property type="entry name" value="GATase1_GMP_Synthase"/>
    <property type="match status" value="1"/>
</dbReference>
<dbReference type="HAMAP" id="MF_00344">
    <property type="entry name" value="GMP_synthase"/>
    <property type="match status" value="1"/>
</dbReference>
<protein>
    <recommendedName>
        <fullName evidence="9">GMP synthase [glutamine-hydrolyzing]</fullName>
        <ecNumber evidence="9">6.3.5.2</ecNumber>
    </recommendedName>
    <alternativeName>
        <fullName evidence="9">GMP synthetase</fullName>
    </alternativeName>
    <alternativeName>
        <fullName evidence="9">Glutamine amidotransferase</fullName>
    </alternativeName>
</protein>
<evidence type="ECO:0000313" key="12">
    <source>
        <dbReference type="EMBL" id="MCX7572067.1"/>
    </source>
</evidence>
<dbReference type="InterPro" id="IPR014729">
    <property type="entry name" value="Rossmann-like_a/b/a_fold"/>
</dbReference>
<dbReference type="PROSITE" id="PS51553">
    <property type="entry name" value="GMPS_ATP_PPASE"/>
    <property type="match status" value="1"/>
</dbReference>
<proteinExistence type="inferred from homology"/>
<organism evidence="12 13">
    <name type="scientific">Tumebacillus lacus</name>
    <dbReference type="NCBI Taxonomy" id="2995335"/>
    <lineage>
        <taxon>Bacteria</taxon>
        <taxon>Bacillati</taxon>
        <taxon>Bacillota</taxon>
        <taxon>Bacilli</taxon>
        <taxon>Bacillales</taxon>
        <taxon>Alicyclobacillaceae</taxon>
        <taxon>Tumebacillus</taxon>
    </lineage>
</organism>
<keyword evidence="3 9" id="KW-0436">Ligase</keyword>
<sequence>MKRMENREIVIVLDFGGQYNQLITRRIRELNVYAELLSPKTTAAELKEKYPNLKGIIFSGGPNSVYGEGAPKVDPAVFEMGLPIFGICYGMQLMADHFEAKVERADIREYGKAMIDVTGDSPMFREQPVSQQVWMSHTDKVVAVPAGFTVNASTETCPVAAMSDASRKFYAVQYHPEVNHSLYGQEQLRRFLYDVCECEGTWTSANFVEDAIAKIKEQVGDKKVLCALSGGVDSSVAAVLVHRAIGDNLTCMFVDHGLLRKNEAEQVMEMFAGEFKMNVVKVDVRDRFLGRLEGVTDPERKRKIIGEEFIRVFEEESKSLGHFDFLAQGTLYTDIIESGTATAATIKSHHNVGGLPEDMQFQLVEPLNTLFKDEVRAAGTELGIKDEIVWRQPFPGPGLAIRIIGDITKEKLEILQDADFVVRDEIRRSGLDKEIWQYFAVLPDIRSVGVMGDERTYAYTIAIRAVTSSDGMTADWARIPYDALERLSTRLVNEVKDVNRVVYDITSKPPATIEWE</sequence>
<dbReference type="Pfam" id="PF00958">
    <property type="entry name" value="GMP_synt_C"/>
    <property type="match status" value="1"/>
</dbReference>
<evidence type="ECO:0000256" key="1">
    <source>
        <dbReference type="ARBA" id="ARBA00002332"/>
    </source>
</evidence>
<evidence type="ECO:0000259" key="11">
    <source>
        <dbReference type="PROSITE" id="PS51553"/>
    </source>
</evidence>
<evidence type="ECO:0000313" key="13">
    <source>
        <dbReference type="Proteomes" id="UP001208017"/>
    </source>
</evidence>
<dbReference type="CDD" id="cd01997">
    <property type="entry name" value="GMP_synthase_C"/>
    <property type="match status" value="1"/>
</dbReference>
<dbReference type="InterPro" id="IPR029062">
    <property type="entry name" value="Class_I_gatase-like"/>
</dbReference>
<dbReference type="Proteomes" id="UP001208017">
    <property type="component" value="Unassembled WGS sequence"/>
</dbReference>
<feature type="binding site" evidence="10">
    <location>
        <begin position="229"/>
        <end position="235"/>
    </location>
    <ligand>
        <name>ATP</name>
        <dbReference type="ChEBI" id="CHEBI:30616"/>
    </ligand>
</feature>
<feature type="active site" evidence="9">
    <location>
        <position position="175"/>
    </location>
</feature>
<dbReference type="SUPFAM" id="SSF52317">
    <property type="entry name" value="Class I glutamine amidotransferase-like"/>
    <property type="match status" value="1"/>
</dbReference>
<evidence type="ECO:0000256" key="9">
    <source>
        <dbReference type="HAMAP-Rule" id="MF_00344"/>
    </source>
</evidence>
<accession>A0ABT3X7U3</accession>
<feature type="active site" description="Nucleophile" evidence="9">
    <location>
        <position position="88"/>
    </location>
</feature>
<comment type="function">
    <text evidence="1 9">Catalyzes the synthesis of GMP from XMP.</text>
</comment>
<evidence type="ECO:0000256" key="6">
    <source>
        <dbReference type="ARBA" id="ARBA00022755"/>
    </source>
</evidence>
<gene>
    <name evidence="9 12" type="primary">guaA</name>
    <name evidence="12" type="ORF">OS242_19195</name>
</gene>
<dbReference type="EC" id="6.3.5.2" evidence="9"/>
<evidence type="ECO:0000256" key="5">
    <source>
        <dbReference type="ARBA" id="ARBA00022749"/>
    </source>
</evidence>
<reference evidence="12 13" key="1">
    <citation type="submission" date="2022-11" db="EMBL/GenBank/DDBJ databases">
        <title>Study of microbial diversity in lake waters.</title>
        <authorList>
            <person name="Zhang J."/>
        </authorList>
    </citation>
    <scope>NUCLEOTIDE SEQUENCE [LARGE SCALE GENOMIC DNA]</scope>
    <source>
        <strain evidence="12 13">DT12</strain>
    </source>
</reference>
<keyword evidence="13" id="KW-1185">Reference proteome</keyword>
<dbReference type="Pfam" id="PF02540">
    <property type="entry name" value="NAD_synthase"/>
    <property type="match status" value="1"/>
</dbReference>
<dbReference type="SUPFAM" id="SSF54810">
    <property type="entry name" value="GMP synthetase C-terminal dimerisation domain"/>
    <property type="match status" value="1"/>
</dbReference>
<dbReference type="InterPro" id="IPR022955">
    <property type="entry name" value="GMP_synthase"/>
</dbReference>
<keyword evidence="8 9" id="KW-0315">Glutamine amidotransferase</keyword>
<dbReference type="PANTHER" id="PTHR11922">
    <property type="entry name" value="GMP SYNTHASE-RELATED"/>
    <property type="match status" value="1"/>
</dbReference>
<dbReference type="InterPro" id="IPR025777">
    <property type="entry name" value="GMPS_ATP_PPase_dom"/>
</dbReference>
<dbReference type="Pfam" id="PF00117">
    <property type="entry name" value="GATase"/>
    <property type="match status" value="1"/>
</dbReference>
<comment type="pathway">
    <text evidence="2 9">Purine metabolism; GMP biosynthesis; GMP from XMP (L-Gln route): step 1/1.</text>
</comment>
<evidence type="ECO:0000256" key="4">
    <source>
        <dbReference type="ARBA" id="ARBA00022741"/>
    </source>
</evidence>
<dbReference type="PANTHER" id="PTHR11922:SF2">
    <property type="entry name" value="GMP SYNTHASE [GLUTAMINE-HYDROLYZING]"/>
    <property type="match status" value="1"/>
</dbReference>
<dbReference type="InterPro" id="IPR017926">
    <property type="entry name" value="GATASE"/>
</dbReference>
<dbReference type="EMBL" id="JAPMLT010000015">
    <property type="protein sequence ID" value="MCX7572067.1"/>
    <property type="molecule type" value="Genomic_DNA"/>
</dbReference>
<comment type="catalytic activity">
    <reaction evidence="9">
        <text>XMP + L-glutamine + ATP + H2O = GMP + L-glutamate + AMP + diphosphate + 2 H(+)</text>
        <dbReference type="Rhea" id="RHEA:11680"/>
        <dbReference type="ChEBI" id="CHEBI:15377"/>
        <dbReference type="ChEBI" id="CHEBI:15378"/>
        <dbReference type="ChEBI" id="CHEBI:29985"/>
        <dbReference type="ChEBI" id="CHEBI:30616"/>
        <dbReference type="ChEBI" id="CHEBI:33019"/>
        <dbReference type="ChEBI" id="CHEBI:57464"/>
        <dbReference type="ChEBI" id="CHEBI:58115"/>
        <dbReference type="ChEBI" id="CHEBI:58359"/>
        <dbReference type="ChEBI" id="CHEBI:456215"/>
        <dbReference type="EC" id="6.3.5.2"/>
    </reaction>
</comment>
<keyword evidence="4 9" id="KW-0547">Nucleotide-binding</keyword>
<feature type="domain" description="GMPS ATP-PPase" evidence="11">
    <location>
        <begin position="202"/>
        <end position="391"/>
    </location>
</feature>
<evidence type="ECO:0000256" key="8">
    <source>
        <dbReference type="ARBA" id="ARBA00022962"/>
    </source>
</evidence>
<evidence type="ECO:0000256" key="3">
    <source>
        <dbReference type="ARBA" id="ARBA00022598"/>
    </source>
</evidence>
<dbReference type="Gene3D" id="3.40.50.880">
    <property type="match status" value="1"/>
</dbReference>
<dbReference type="PRINTS" id="PR00096">
    <property type="entry name" value="GATASE"/>
</dbReference>
<evidence type="ECO:0000256" key="10">
    <source>
        <dbReference type="PROSITE-ProRule" id="PRU00886"/>
    </source>
</evidence>
<evidence type="ECO:0000256" key="2">
    <source>
        <dbReference type="ARBA" id="ARBA00005153"/>
    </source>
</evidence>
<comment type="subunit">
    <text evidence="9">Homodimer.</text>
</comment>
<keyword evidence="5 9" id="KW-0332">GMP biosynthesis</keyword>
<dbReference type="PROSITE" id="PS51273">
    <property type="entry name" value="GATASE_TYPE_1"/>
    <property type="match status" value="1"/>
</dbReference>
<dbReference type="SUPFAM" id="SSF52402">
    <property type="entry name" value="Adenine nucleotide alpha hydrolases-like"/>
    <property type="match status" value="1"/>
</dbReference>
<keyword evidence="6 9" id="KW-0658">Purine biosynthesis</keyword>
<feature type="active site" evidence="9">
    <location>
        <position position="177"/>
    </location>
</feature>